<proteinExistence type="predicted"/>
<dbReference type="Proteomes" id="UP001501436">
    <property type="component" value="Unassembled WGS sequence"/>
</dbReference>
<keyword evidence="2" id="KW-1185">Reference proteome</keyword>
<name>A0ABP9FS01_9SPHI</name>
<dbReference type="EMBL" id="BAABJI010000001">
    <property type="protein sequence ID" value="GAA4910391.1"/>
    <property type="molecule type" value="Genomic_DNA"/>
</dbReference>
<protein>
    <submittedName>
        <fullName evidence="1">Uncharacterized protein</fullName>
    </submittedName>
</protein>
<organism evidence="1 2">
    <name type="scientific">Mucilaginibacter defluvii</name>
    <dbReference type="NCBI Taxonomy" id="1196019"/>
    <lineage>
        <taxon>Bacteria</taxon>
        <taxon>Pseudomonadati</taxon>
        <taxon>Bacteroidota</taxon>
        <taxon>Sphingobacteriia</taxon>
        <taxon>Sphingobacteriales</taxon>
        <taxon>Sphingobacteriaceae</taxon>
        <taxon>Mucilaginibacter</taxon>
    </lineage>
</organism>
<reference evidence="2" key="1">
    <citation type="journal article" date="2019" name="Int. J. Syst. Evol. Microbiol.">
        <title>The Global Catalogue of Microorganisms (GCM) 10K type strain sequencing project: providing services to taxonomists for standard genome sequencing and annotation.</title>
        <authorList>
            <consortium name="The Broad Institute Genomics Platform"/>
            <consortium name="The Broad Institute Genome Sequencing Center for Infectious Disease"/>
            <person name="Wu L."/>
            <person name="Ma J."/>
        </authorList>
    </citation>
    <scope>NUCLEOTIDE SEQUENCE [LARGE SCALE GENOMIC DNA]</scope>
    <source>
        <strain evidence="2">JCM 18283</strain>
    </source>
</reference>
<evidence type="ECO:0000313" key="2">
    <source>
        <dbReference type="Proteomes" id="UP001501436"/>
    </source>
</evidence>
<gene>
    <name evidence="1" type="ORF">GCM10023313_11930</name>
</gene>
<accession>A0ABP9FS01</accession>
<comment type="caution">
    <text evidence="1">The sequence shown here is derived from an EMBL/GenBank/DDBJ whole genome shotgun (WGS) entry which is preliminary data.</text>
</comment>
<evidence type="ECO:0000313" key="1">
    <source>
        <dbReference type="EMBL" id="GAA4910391.1"/>
    </source>
</evidence>
<dbReference type="RefSeq" id="WP_345330037.1">
    <property type="nucleotide sequence ID" value="NZ_BAABJI010000001.1"/>
</dbReference>
<sequence length="130" mass="14356">MKRTAATMLAAFYLCLITGSLVCNVDYGTFFLYKLVGTGSIKESAKALDRSVSDPENEPATDRACTYLSCQEVLRPVLADNAGLAAVVSSPVTSWQIRTAPIVPKVRRYPDLIYPDDPVPRYLRIRTLLI</sequence>